<feature type="domain" description="Phospholipid/glycerol acyltransferase" evidence="4">
    <location>
        <begin position="95"/>
        <end position="212"/>
    </location>
</feature>
<dbReference type="EMBL" id="JACNJH010000168">
    <property type="protein sequence ID" value="MBC8362090.1"/>
    <property type="molecule type" value="Genomic_DNA"/>
</dbReference>
<name>A0A8J6THP2_9BACT</name>
<dbReference type="Proteomes" id="UP000603434">
    <property type="component" value="Unassembled WGS sequence"/>
</dbReference>
<comment type="caution">
    <text evidence="5">The sequence shown here is derived from an EMBL/GenBank/DDBJ whole genome shotgun (WGS) entry which is preliminary data.</text>
</comment>
<dbReference type="AlphaFoldDB" id="A0A8J6THP2"/>
<organism evidence="5 6">
    <name type="scientific">Candidatus Desulfatibia profunda</name>
    <dbReference type="NCBI Taxonomy" id="2841695"/>
    <lineage>
        <taxon>Bacteria</taxon>
        <taxon>Pseudomonadati</taxon>
        <taxon>Thermodesulfobacteriota</taxon>
        <taxon>Desulfobacteria</taxon>
        <taxon>Desulfobacterales</taxon>
        <taxon>Desulfobacterales incertae sedis</taxon>
        <taxon>Candidatus Desulfatibia</taxon>
    </lineage>
</organism>
<dbReference type="InterPro" id="IPR002123">
    <property type="entry name" value="Plipid/glycerol_acylTrfase"/>
</dbReference>
<proteinExistence type="predicted"/>
<keyword evidence="3 5" id="KW-0012">Acyltransferase</keyword>
<keyword evidence="2" id="KW-0808">Transferase</keyword>
<dbReference type="SMART" id="SM00563">
    <property type="entry name" value="PlsC"/>
    <property type="match status" value="1"/>
</dbReference>
<comment type="pathway">
    <text evidence="1">Lipid metabolism.</text>
</comment>
<dbReference type="PANTHER" id="PTHR10434:SF40">
    <property type="entry name" value="1-ACYL-SN-GLYCEROL-3-PHOSPHATE ACYLTRANSFERASE"/>
    <property type="match status" value="1"/>
</dbReference>
<dbReference type="GO" id="GO:0003841">
    <property type="term" value="F:1-acylglycerol-3-phosphate O-acyltransferase activity"/>
    <property type="evidence" value="ECO:0007669"/>
    <property type="project" value="TreeGrafter"/>
</dbReference>
<reference evidence="5 6" key="1">
    <citation type="submission" date="2020-08" db="EMBL/GenBank/DDBJ databases">
        <title>Bridging the membrane lipid divide: bacteria of the FCB group superphylum have the potential to synthesize archaeal ether lipids.</title>
        <authorList>
            <person name="Villanueva L."/>
            <person name="Von Meijenfeldt F.A.B."/>
            <person name="Westbye A.B."/>
            <person name="Yadav S."/>
            <person name="Hopmans E.C."/>
            <person name="Dutilh B.E."/>
            <person name="Sinninghe Damste J.S."/>
        </authorList>
    </citation>
    <scope>NUCLEOTIDE SEQUENCE [LARGE SCALE GENOMIC DNA]</scope>
    <source>
        <strain evidence="5">NIOZ-UU30</strain>
    </source>
</reference>
<evidence type="ECO:0000256" key="1">
    <source>
        <dbReference type="ARBA" id="ARBA00005189"/>
    </source>
</evidence>
<dbReference type="CDD" id="cd07989">
    <property type="entry name" value="LPLAT_AGPAT-like"/>
    <property type="match status" value="1"/>
</dbReference>
<evidence type="ECO:0000259" key="4">
    <source>
        <dbReference type="SMART" id="SM00563"/>
    </source>
</evidence>
<gene>
    <name evidence="5" type="ORF">H8E23_11905</name>
</gene>
<dbReference type="PANTHER" id="PTHR10434">
    <property type="entry name" value="1-ACYL-SN-GLYCEROL-3-PHOSPHATE ACYLTRANSFERASE"/>
    <property type="match status" value="1"/>
</dbReference>
<accession>A0A8J6THP2</accession>
<evidence type="ECO:0000256" key="3">
    <source>
        <dbReference type="ARBA" id="ARBA00023315"/>
    </source>
</evidence>
<evidence type="ECO:0000313" key="6">
    <source>
        <dbReference type="Proteomes" id="UP000603434"/>
    </source>
</evidence>
<dbReference type="GO" id="GO:0006654">
    <property type="term" value="P:phosphatidic acid biosynthetic process"/>
    <property type="evidence" value="ECO:0007669"/>
    <property type="project" value="TreeGrafter"/>
</dbReference>
<evidence type="ECO:0000313" key="5">
    <source>
        <dbReference type="EMBL" id="MBC8362090.1"/>
    </source>
</evidence>
<evidence type="ECO:0000256" key="2">
    <source>
        <dbReference type="ARBA" id="ARBA00022679"/>
    </source>
</evidence>
<sequence length="273" mass="29715">MDLDRFWHMLTTTSGYQSPRKSRLLVETIPGWATCMYYIQLAAIILKESLTARKGNYDRRAWAKGSLGILKIVESAGGRFQVSGLGSMNGQQGPLVYIANHMSLIDTLVLPCILLAFHPITFVVKEGLLDYPVFGSILRAVHPIAVTRRNPREDLKTVLNEGQGALASGRSVVIFPQATRSDSFEAAAFNSLGVKLARHAGVPVVPVALKTDFQRNGKIIKDLGPVNPRKTLYLKFGEPMAVAGGGQATHQKVVEFIAGNLRTWGAAVHLNPA</sequence>
<dbReference type="SUPFAM" id="SSF69593">
    <property type="entry name" value="Glycerol-3-phosphate (1)-acyltransferase"/>
    <property type="match status" value="1"/>
</dbReference>
<dbReference type="Pfam" id="PF01553">
    <property type="entry name" value="Acyltransferase"/>
    <property type="match status" value="1"/>
</dbReference>
<protein>
    <submittedName>
        <fullName evidence="5">1-acyl-sn-glycerol-3-phosphate acyltransferase</fullName>
    </submittedName>
</protein>